<feature type="domain" description="NAD-dependent epimerase/dehydratase" evidence="5">
    <location>
        <begin position="4"/>
        <end position="223"/>
    </location>
</feature>
<feature type="region of interest" description="Disordered" evidence="4">
    <location>
        <begin position="276"/>
        <end position="298"/>
    </location>
</feature>
<evidence type="ECO:0000256" key="1">
    <source>
        <dbReference type="ARBA" id="ARBA00007637"/>
    </source>
</evidence>
<dbReference type="PANTHER" id="PTHR43103:SF5">
    <property type="entry name" value="4-EPIMERASE, PUTATIVE (AFU_ORTHOLOGUE AFUA_7G00360)-RELATED"/>
    <property type="match status" value="1"/>
</dbReference>
<sequence length="298" mass="32398">MDTVVVTGALGTLGRWTVEKLASDYEILAVDLQEPHSSPYETVEYLAADLTDQGPVWEILCDVQPDAVVHLGAVPGAGHRAGTETFVNNVTSTYNVFTAAGEVGADIVWSSSEATYGVTYRDEARPLASLPVDETHPQRPEDAYGTSKVVSEIVAERTARRYGVSVASLQPSWIQVPGAYETPTARESFDPDNPTPSGSLWSYIDVRDVARLVRCALETQRTGHDRYIAVAKDNYIDTSTATAIDRAWGDLAPEWNPKGDNAAFLSAKAQRDLDWEPAHSWRTAEGETVDGPRLKGSS</sequence>
<evidence type="ECO:0000313" key="6">
    <source>
        <dbReference type="EMBL" id="MFC7124617.1"/>
    </source>
</evidence>
<dbReference type="InterPro" id="IPR036291">
    <property type="entry name" value="NAD(P)-bd_dom_sf"/>
</dbReference>
<comment type="caution">
    <text evidence="6">The sequence shown here is derived from an EMBL/GenBank/DDBJ whole genome shotgun (WGS) entry which is preliminary data.</text>
</comment>
<dbReference type="InterPro" id="IPR001509">
    <property type="entry name" value="Epimerase_deHydtase"/>
</dbReference>
<evidence type="ECO:0000256" key="2">
    <source>
        <dbReference type="ARBA" id="ARBA00023002"/>
    </source>
</evidence>
<keyword evidence="2" id="KW-0560">Oxidoreductase</keyword>
<name>A0ABD5X3Q7_9EURY</name>
<protein>
    <submittedName>
        <fullName evidence="6">NAD-dependent epimerase/dehydratase family protein</fullName>
    </submittedName>
</protein>
<reference evidence="6 7" key="1">
    <citation type="journal article" date="2014" name="Int. J. Syst. Evol. Microbiol.">
        <title>Complete genome sequence of Corynebacterium casei LMG S-19264T (=DSM 44701T), isolated from a smear-ripened cheese.</title>
        <authorList>
            <consortium name="US DOE Joint Genome Institute (JGI-PGF)"/>
            <person name="Walter F."/>
            <person name="Albersmeier A."/>
            <person name="Kalinowski J."/>
            <person name="Ruckert C."/>
        </authorList>
    </citation>
    <scope>NUCLEOTIDE SEQUENCE [LARGE SCALE GENOMIC DNA]</scope>
    <source>
        <strain evidence="6 7">CGMCC 4.7215</strain>
    </source>
</reference>
<dbReference type="Pfam" id="PF01370">
    <property type="entry name" value="Epimerase"/>
    <property type="match status" value="1"/>
</dbReference>
<evidence type="ECO:0000256" key="3">
    <source>
        <dbReference type="ARBA" id="ARBA00023027"/>
    </source>
</evidence>
<keyword evidence="3" id="KW-0520">NAD</keyword>
<dbReference type="Gene3D" id="3.40.50.720">
    <property type="entry name" value="NAD(P)-binding Rossmann-like Domain"/>
    <property type="match status" value="1"/>
</dbReference>
<dbReference type="GO" id="GO:0016491">
    <property type="term" value="F:oxidoreductase activity"/>
    <property type="evidence" value="ECO:0007669"/>
    <property type="project" value="UniProtKB-KW"/>
</dbReference>
<gene>
    <name evidence="6" type="ORF">ACFQJ7_00975</name>
</gene>
<dbReference type="Proteomes" id="UP001596414">
    <property type="component" value="Unassembled WGS sequence"/>
</dbReference>
<dbReference type="PANTHER" id="PTHR43103">
    <property type="entry name" value="NUCLEOSIDE-DIPHOSPHATE-SUGAR EPIMERASE"/>
    <property type="match status" value="1"/>
</dbReference>
<dbReference type="RefSeq" id="WP_267637672.1">
    <property type="nucleotide sequence ID" value="NZ_JAODIY010000010.1"/>
</dbReference>
<dbReference type="EMBL" id="JBHSZQ010000001">
    <property type="protein sequence ID" value="MFC7124617.1"/>
    <property type="molecule type" value="Genomic_DNA"/>
</dbReference>
<evidence type="ECO:0000256" key="4">
    <source>
        <dbReference type="SAM" id="MobiDB-lite"/>
    </source>
</evidence>
<evidence type="ECO:0000313" key="7">
    <source>
        <dbReference type="Proteomes" id="UP001596414"/>
    </source>
</evidence>
<organism evidence="6 7">
    <name type="scientific">Halovenus rubra</name>
    <dbReference type="NCBI Taxonomy" id="869890"/>
    <lineage>
        <taxon>Archaea</taxon>
        <taxon>Methanobacteriati</taxon>
        <taxon>Methanobacteriota</taxon>
        <taxon>Stenosarchaea group</taxon>
        <taxon>Halobacteria</taxon>
        <taxon>Halobacteriales</taxon>
        <taxon>Haloarculaceae</taxon>
        <taxon>Halovenus</taxon>
    </lineage>
</organism>
<comment type="similarity">
    <text evidence="1">Belongs to the NAD(P)-dependent epimerase/dehydratase family.</text>
</comment>
<dbReference type="AlphaFoldDB" id="A0ABD5X3Q7"/>
<accession>A0ABD5X3Q7</accession>
<dbReference type="SUPFAM" id="SSF51735">
    <property type="entry name" value="NAD(P)-binding Rossmann-fold domains"/>
    <property type="match status" value="1"/>
</dbReference>
<evidence type="ECO:0000259" key="5">
    <source>
        <dbReference type="Pfam" id="PF01370"/>
    </source>
</evidence>
<proteinExistence type="inferred from homology"/>